<proteinExistence type="predicted"/>
<feature type="compositionally biased region" description="Basic and acidic residues" evidence="3">
    <location>
        <begin position="43"/>
        <end position="52"/>
    </location>
</feature>
<evidence type="ECO:0000313" key="5">
    <source>
        <dbReference type="Proteomes" id="UP001285908"/>
    </source>
</evidence>
<dbReference type="PROSITE" id="PS00354">
    <property type="entry name" value="HMGI_Y"/>
    <property type="match status" value="1"/>
</dbReference>
<feature type="region of interest" description="Disordered" evidence="3">
    <location>
        <begin position="457"/>
        <end position="485"/>
    </location>
</feature>
<evidence type="ECO:0000256" key="2">
    <source>
        <dbReference type="ARBA" id="ARBA00023242"/>
    </source>
</evidence>
<dbReference type="GO" id="GO:0003677">
    <property type="term" value="F:DNA binding"/>
    <property type="evidence" value="ECO:0007669"/>
    <property type="project" value="InterPro"/>
</dbReference>
<accession>A0AAJ0IHL7</accession>
<dbReference type="AlphaFoldDB" id="A0AAJ0IHL7"/>
<dbReference type="SMART" id="SM00384">
    <property type="entry name" value="AT_hook"/>
    <property type="match status" value="2"/>
</dbReference>
<feature type="compositionally biased region" description="Basic and acidic residues" evidence="3">
    <location>
        <begin position="74"/>
        <end position="85"/>
    </location>
</feature>
<dbReference type="EMBL" id="JAULSX010000001">
    <property type="protein sequence ID" value="KAK3500473.1"/>
    <property type="molecule type" value="Genomic_DNA"/>
</dbReference>
<dbReference type="GO" id="GO:0006355">
    <property type="term" value="P:regulation of DNA-templated transcription"/>
    <property type="evidence" value="ECO:0007669"/>
    <property type="project" value="InterPro"/>
</dbReference>
<dbReference type="InterPro" id="IPR000637">
    <property type="entry name" value="HMGI/Y_DNA-bd_CS"/>
</dbReference>
<dbReference type="GO" id="GO:0005634">
    <property type="term" value="C:nucleus"/>
    <property type="evidence" value="ECO:0007669"/>
    <property type="project" value="UniProtKB-SubCell"/>
</dbReference>
<gene>
    <name evidence="4" type="ORF">B0T23DRAFT_451042</name>
</gene>
<dbReference type="GeneID" id="87878730"/>
<dbReference type="RefSeq" id="XP_062698106.1">
    <property type="nucleotide sequence ID" value="XM_062841108.1"/>
</dbReference>
<dbReference type="PRINTS" id="PR00929">
    <property type="entry name" value="ATHOOK"/>
</dbReference>
<organism evidence="4 5">
    <name type="scientific">Neurospora hispaniola</name>
    <dbReference type="NCBI Taxonomy" id="588809"/>
    <lineage>
        <taxon>Eukaryota</taxon>
        <taxon>Fungi</taxon>
        <taxon>Dikarya</taxon>
        <taxon>Ascomycota</taxon>
        <taxon>Pezizomycotina</taxon>
        <taxon>Sordariomycetes</taxon>
        <taxon>Sordariomycetidae</taxon>
        <taxon>Sordariales</taxon>
        <taxon>Sordariaceae</taxon>
        <taxon>Neurospora</taxon>
    </lineage>
</organism>
<keyword evidence="5" id="KW-1185">Reference proteome</keyword>
<name>A0AAJ0IHL7_9PEZI</name>
<dbReference type="Proteomes" id="UP001285908">
    <property type="component" value="Unassembled WGS sequence"/>
</dbReference>
<reference evidence="4 5" key="1">
    <citation type="journal article" date="2023" name="Mol. Phylogenet. Evol.">
        <title>Genome-scale phylogeny and comparative genomics of the fungal order Sordariales.</title>
        <authorList>
            <person name="Hensen N."/>
            <person name="Bonometti L."/>
            <person name="Westerberg I."/>
            <person name="Brannstrom I.O."/>
            <person name="Guillou S."/>
            <person name="Cros-Aarteil S."/>
            <person name="Calhoun S."/>
            <person name="Haridas S."/>
            <person name="Kuo A."/>
            <person name="Mondo S."/>
            <person name="Pangilinan J."/>
            <person name="Riley R."/>
            <person name="LaButti K."/>
            <person name="Andreopoulos B."/>
            <person name="Lipzen A."/>
            <person name="Chen C."/>
            <person name="Yan M."/>
            <person name="Daum C."/>
            <person name="Ng V."/>
            <person name="Clum A."/>
            <person name="Steindorff A."/>
            <person name="Ohm R.A."/>
            <person name="Martin F."/>
            <person name="Silar P."/>
            <person name="Natvig D.O."/>
            <person name="Lalanne C."/>
            <person name="Gautier V."/>
            <person name="Ament-Velasquez S.L."/>
            <person name="Kruys A."/>
            <person name="Hutchinson M.I."/>
            <person name="Powell A.J."/>
            <person name="Barry K."/>
            <person name="Miller A.N."/>
            <person name="Grigoriev I.V."/>
            <person name="Debuchy R."/>
            <person name="Gladieux P."/>
            <person name="Hiltunen Thoren M."/>
            <person name="Johannesson H."/>
        </authorList>
    </citation>
    <scope>NUCLEOTIDE SEQUENCE [LARGE SCALE GENOMIC DNA]</scope>
    <source>
        <strain evidence="4 5">FGSC 10403</strain>
    </source>
</reference>
<comment type="caution">
    <text evidence="4">The sequence shown here is derived from an EMBL/GenBank/DDBJ whole genome shotgun (WGS) entry which is preliminary data.</text>
</comment>
<evidence type="ECO:0000313" key="4">
    <source>
        <dbReference type="EMBL" id="KAK3500473.1"/>
    </source>
</evidence>
<feature type="compositionally biased region" description="Basic and acidic residues" evidence="3">
    <location>
        <begin position="457"/>
        <end position="482"/>
    </location>
</feature>
<keyword evidence="2" id="KW-0539">Nucleus</keyword>
<feature type="region of interest" description="Disordered" evidence="3">
    <location>
        <begin position="1"/>
        <end position="131"/>
    </location>
</feature>
<protein>
    <submittedName>
        <fullName evidence="4">Uncharacterized protein</fullName>
    </submittedName>
</protein>
<dbReference type="InterPro" id="IPR017956">
    <property type="entry name" value="AT_hook_DNA-bd_motif"/>
</dbReference>
<sequence length="756" mass="86094">MTKPKAAGAQTRDPYNEIPGSSEDEAYLSTRSRPTIDQLESDQGDHRQEANRHRSRNARAASSELDHDDDDAYDPTREGAEHSEPEVVPEAPAPTKRGRGRPRKNPEQPAQPRQDRPRGRPPLTGDATGVPAKLEIKKIGTNLNEVARKDLIKLPEWYKMAGDWVDQRQQRVDALDSLEKVQRILRRPEISEHFSKDDQKSVEKKWRGDPARKRKLDHGGNTKILSLYKDCLCLLRCLPEDIICQRNYLEYDESDHRSSLVWRANFCEALKTLICHPFWLNDINLLVTAIHYTVITVSSDRHPWKYETKASDTFPSRIQKLSREGQNRKMRNIRIQAVENMRAEGITQSQWNILFERIEAIAAKNKYSSEEILTNTGRTPNAPYKVHHLHLEILTLALDSMAAMGWPMFQSSAALYEGVSGRRSRDTYPLAAQLSDLRDYAILRSMELDLEYENKSQTKFEKTQRVTRESNEDRQVPRRTTRELTVPSKHLAASVVAPTKQALRVEIARAADINPSDFAVVDDEVPDSQHDQEDYGNLEDEDPIGDPGGNLPSRPDQDDIDADEDHRPPTRTNKRPHVDSEGLETLRPTHKRPRPPAEQSARGVEQDENFSDYPGGYHDPGDGGNRPPAVEVSATQPPSHKVGDSQQHESVKAESQRTAQSSNKRSQDDLVPETQPEGSQTAHNAADKVAASASSQPQTSTGFKHPWTTPPGYRMVSMDDVSPRKMERLRRIYEENNWETVMRRKRSERFPDWLYE</sequence>
<feature type="region of interest" description="Disordered" evidence="3">
    <location>
        <begin position="518"/>
        <end position="719"/>
    </location>
</feature>
<comment type="subcellular location">
    <subcellularLocation>
        <location evidence="1">Nucleus</location>
    </subcellularLocation>
</comment>
<feature type="compositionally biased region" description="Acidic residues" evidence="3">
    <location>
        <begin position="534"/>
        <end position="544"/>
    </location>
</feature>
<evidence type="ECO:0000256" key="3">
    <source>
        <dbReference type="SAM" id="MobiDB-lite"/>
    </source>
</evidence>
<evidence type="ECO:0000256" key="1">
    <source>
        <dbReference type="ARBA" id="ARBA00004123"/>
    </source>
</evidence>
<feature type="compositionally biased region" description="Basic and acidic residues" evidence="3">
    <location>
        <begin position="641"/>
        <end position="655"/>
    </location>
</feature>